<protein>
    <submittedName>
        <fullName evidence="2">Uncharacterized protein</fullName>
    </submittedName>
</protein>
<dbReference type="Proteomes" id="UP000249794">
    <property type="component" value="Unassembled WGS sequence"/>
</dbReference>
<reference evidence="2 3" key="2">
    <citation type="submission" date="2018-06" db="EMBL/GenBank/DDBJ databases">
        <title>Metagenomic assembly of (sub)arctic Cyanobacteria and their associated microbiome from non-axenic cultures.</title>
        <authorList>
            <person name="Baurain D."/>
        </authorList>
    </citation>
    <scope>NUCLEOTIDE SEQUENCE [LARGE SCALE GENOMIC DNA]</scope>
    <source>
        <strain evidence="2">ULC027bin1</strain>
    </source>
</reference>
<keyword evidence="1" id="KW-1133">Transmembrane helix</keyword>
<dbReference type="AlphaFoldDB" id="A0A2W4XV87"/>
<evidence type="ECO:0000256" key="1">
    <source>
        <dbReference type="SAM" id="Phobius"/>
    </source>
</evidence>
<accession>A0A2W4XV87</accession>
<comment type="caution">
    <text evidence="2">The sequence shown here is derived from an EMBL/GenBank/DDBJ whole genome shotgun (WGS) entry which is preliminary data.</text>
</comment>
<reference evidence="3" key="1">
    <citation type="submission" date="2018-04" db="EMBL/GenBank/DDBJ databases">
        <authorList>
            <person name="Cornet L."/>
        </authorList>
    </citation>
    <scope>NUCLEOTIDE SEQUENCE [LARGE SCALE GENOMIC DNA]</scope>
</reference>
<name>A0A2W4XV87_9CYAN</name>
<proteinExistence type="predicted"/>
<keyword evidence="1" id="KW-0472">Membrane</keyword>
<evidence type="ECO:0000313" key="2">
    <source>
        <dbReference type="EMBL" id="PZO58359.1"/>
    </source>
</evidence>
<keyword evidence="1" id="KW-0812">Transmembrane</keyword>
<dbReference type="EMBL" id="QBMP01000035">
    <property type="protein sequence ID" value="PZO58359.1"/>
    <property type="molecule type" value="Genomic_DNA"/>
</dbReference>
<feature type="transmembrane region" description="Helical" evidence="1">
    <location>
        <begin position="36"/>
        <end position="54"/>
    </location>
</feature>
<organism evidence="2 3">
    <name type="scientific">Phormidesmis priestleyi</name>
    <dbReference type="NCBI Taxonomy" id="268141"/>
    <lineage>
        <taxon>Bacteria</taxon>
        <taxon>Bacillati</taxon>
        <taxon>Cyanobacteriota</taxon>
        <taxon>Cyanophyceae</taxon>
        <taxon>Leptolyngbyales</taxon>
        <taxon>Leptolyngbyaceae</taxon>
        <taxon>Phormidesmis</taxon>
    </lineage>
</organism>
<sequence>MDLAQCSSKFQHCGTWVPTHPASLIIMEGSDSWQNWVFTVGYLAFTAFIIWQVVKPSKK</sequence>
<gene>
    <name evidence="2" type="ORF">DCF15_05395</name>
</gene>
<evidence type="ECO:0000313" key="3">
    <source>
        <dbReference type="Proteomes" id="UP000249794"/>
    </source>
</evidence>